<name>A0A6A5BDF1_NAEFO</name>
<keyword evidence="2" id="KW-0472">Membrane</keyword>
<feature type="transmembrane region" description="Helical" evidence="2">
    <location>
        <begin position="318"/>
        <end position="341"/>
    </location>
</feature>
<feature type="region of interest" description="Disordered" evidence="1">
    <location>
        <begin position="73"/>
        <end position="106"/>
    </location>
</feature>
<feature type="transmembrane region" description="Helical" evidence="2">
    <location>
        <begin position="356"/>
        <end position="379"/>
    </location>
</feature>
<dbReference type="Proteomes" id="UP000444721">
    <property type="component" value="Unassembled WGS sequence"/>
</dbReference>
<feature type="transmembrane region" description="Helical" evidence="2">
    <location>
        <begin position="176"/>
        <end position="209"/>
    </location>
</feature>
<dbReference type="VEuPathDB" id="AmoebaDB:NF0070580"/>
<dbReference type="GeneID" id="68116097"/>
<dbReference type="VEuPathDB" id="AmoebaDB:NfTy_047930"/>
<comment type="caution">
    <text evidence="3">The sequence shown here is derived from an EMBL/GenBank/DDBJ whole genome shotgun (WGS) entry which is preliminary data.</text>
</comment>
<keyword evidence="2" id="KW-0812">Transmembrane</keyword>
<feature type="transmembrane region" description="Helical" evidence="2">
    <location>
        <begin position="134"/>
        <end position="156"/>
    </location>
</feature>
<feature type="region of interest" description="Disordered" evidence="1">
    <location>
        <begin position="403"/>
        <end position="427"/>
    </location>
</feature>
<keyword evidence="4" id="KW-1185">Reference proteome</keyword>
<gene>
    <name evidence="3" type="ORF">FDP41_008880</name>
</gene>
<accession>A0A6A5BDF1</accession>
<evidence type="ECO:0000256" key="2">
    <source>
        <dbReference type="SAM" id="Phobius"/>
    </source>
</evidence>
<evidence type="ECO:0000313" key="3">
    <source>
        <dbReference type="EMBL" id="KAF0972631.1"/>
    </source>
</evidence>
<keyword evidence="2" id="KW-1133">Transmembrane helix</keyword>
<reference evidence="3 4" key="1">
    <citation type="journal article" date="2019" name="Sci. Rep.">
        <title>Nanopore sequencing improves the draft genome of the human pathogenic amoeba Naegleria fowleri.</title>
        <authorList>
            <person name="Liechti N."/>
            <person name="Schurch N."/>
            <person name="Bruggmann R."/>
            <person name="Wittwer M."/>
        </authorList>
    </citation>
    <scope>NUCLEOTIDE SEQUENCE [LARGE SCALE GENOMIC DNA]</scope>
    <source>
        <strain evidence="3 4">ATCC 30894</strain>
    </source>
</reference>
<dbReference type="VEuPathDB" id="AmoebaDB:FDP41_008880"/>
<dbReference type="RefSeq" id="XP_044557345.1">
    <property type="nucleotide sequence ID" value="XM_044712780.1"/>
</dbReference>
<proteinExistence type="predicted"/>
<feature type="transmembrane region" description="Helical" evidence="2">
    <location>
        <begin position="267"/>
        <end position="297"/>
    </location>
</feature>
<protein>
    <submittedName>
        <fullName evidence="3">Uncharacterized protein</fullName>
    </submittedName>
</protein>
<feature type="transmembrane region" description="Helical" evidence="2">
    <location>
        <begin position="230"/>
        <end position="255"/>
    </location>
</feature>
<dbReference type="AlphaFoldDB" id="A0A6A5BDF1"/>
<dbReference type="OrthoDB" id="10375339at2759"/>
<sequence>MPQQILLQANFDSTSSSQIVNIYLNDTFVKESSYAIASLGISSFFLISFIIYLTVFIGFLLTEQFRKACSDCTKKEESNDPNSGISKPSSQEQQVDERTNSSTNYNTPTAQYYSGWKKSHSLDDTSKINKNQKIMFILVLALVVVQCFALTSRMVSDSMSLIIKDISPNALNESTVVAFFLFSCAELGLTFGNMITTILIMCFVQHVFLITCHKVNAISDKTFRGLNISLNIFNVIYFLLSSGIIVTISIGLFLVKLNAVRDFLVTLYVMCFVIDSTMIILETVLFNFFGYMVVRTINRQSTKTQRDQTKLCVKRKHFAKIIILQGALSFCALLQLLAVVFESIAKSTKTPGIELAYYFVNSFGILSFAVVVLFLYNPLFNYPANKMKIEEATDFVKEMLQTEPTTPTSPYFPKNSARSDTSRRDNQFLGVPGVEGSQYLSAYSESFGGSSTSLDSSTSCDSSTKHLDEEVRIEEVIKPQAFPAASITQILDSQQ</sequence>
<evidence type="ECO:0000256" key="1">
    <source>
        <dbReference type="SAM" id="MobiDB-lite"/>
    </source>
</evidence>
<feature type="compositionally biased region" description="Polar residues" evidence="1">
    <location>
        <begin position="80"/>
        <end position="93"/>
    </location>
</feature>
<organism evidence="3 4">
    <name type="scientific">Naegleria fowleri</name>
    <name type="common">Brain eating amoeba</name>
    <dbReference type="NCBI Taxonomy" id="5763"/>
    <lineage>
        <taxon>Eukaryota</taxon>
        <taxon>Discoba</taxon>
        <taxon>Heterolobosea</taxon>
        <taxon>Tetramitia</taxon>
        <taxon>Eutetramitia</taxon>
        <taxon>Vahlkampfiidae</taxon>
        <taxon>Naegleria</taxon>
    </lineage>
</organism>
<evidence type="ECO:0000313" key="4">
    <source>
        <dbReference type="Proteomes" id="UP000444721"/>
    </source>
</evidence>
<dbReference type="EMBL" id="VFQX01000066">
    <property type="protein sequence ID" value="KAF0972631.1"/>
    <property type="molecule type" value="Genomic_DNA"/>
</dbReference>
<feature type="transmembrane region" description="Helical" evidence="2">
    <location>
        <begin position="34"/>
        <end position="61"/>
    </location>
</feature>